<dbReference type="EMBL" id="LMVM01000033">
    <property type="protein sequence ID" value="PAV04010.1"/>
    <property type="molecule type" value="Genomic_DNA"/>
</dbReference>
<evidence type="ECO:0000313" key="1">
    <source>
        <dbReference type="EMBL" id="PAV04010.1"/>
    </source>
</evidence>
<gene>
    <name evidence="1" type="ORF">ASJ80_03070</name>
</gene>
<dbReference type="Proteomes" id="UP000217784">
    <property type="component" value="Unassembled WGS sequence"/>
</dbReference>
<dbReference type="InterPro" id="IPR007503">
    <property type="entry name" value="DUF530"/>
</dbReference>
<dbReference type="AlphaFoldDB" id="A0A2A2H3Z8"/>
<dbReference type="Pfam" id="PF04409">
    <property type="entry name" value="DUF530"/>
    <property type="match status" value="1"/>
</dbReference>
<comment type="caution">
    <text evidence="1">The sequence shown here is derived from an EMBL/GenBank/DDBJ whole genome shotgun (WGS) entry which is preliminary data.</text>
</comment>
<keyword evidence="2" id="KW-1185">Reference proteome</keyword>
<name>A0A2A2H3Z8_METBR</name>
<evidence type="ECO:0000313" key="2">
    <source>
        <dbReference type="Proteomes" id="UP000217784"/>
    </source>
</evidence>
<protein>
    <recommendedName>
        <fullName evidence="3">DUF530 domain-containing protein</fullName>
    </recommendedName>
</protein>
<accession>A0A2A2H3Z8</accession>
<organism evidence="1 2">
    <name type="scientific">Methanobacterium bryantii</name>
    <dbReference type="NCBI Taxonomy" id="2161"/>
    <lineage>
        <taxon>Archaea</taxon>
        <taxon>Methanobacteriati</taxon>
        <taxon>Methanobacteriota</taxon>
        <taxon>Methanomada group</taxon>
        <taxon>Methanobacteria</taxon>
        <taxon>Methanobacteriales</taxon>
        <taxon>Methanobacteriaceae</taxon>
        <taxon>Methanobacterium</taxon>
    </lineage>
</organism>
<evidence type="ECO:0008006" key="3">
    <source>
        <dbReference type="Google" id="ProtNLM"/>
    </source>
</evidence>
<proteinExistence type="predicted"/>
<reference evidence="1 2" key="1">
    <citation type="journal article" date="2017" name="BMC Genomics">
        <title>Genomic analysis of methanogenic archaea reveals a shift towards energy conservation.</title>
        <authorList>
            <person name="Gilmore S.P."/>
            <person name="Henske J.K."/>
            <person name="Sexton J.A."/>
            <person name="Solomon K.V."/>
            <person name="Seppala S."/>
            <person name="Yoo J.I."/>
            <person name="Huyett L.M."/>
            <person name="Pressman A."/>
            <person name="Cogan J.Z."/>
            <person name="Kivenson V."/>
            <person name="Peng X."/>
            <person name="Tan Y."/>
            <person name="Valentine D.L."/>
            <person name="O'Malley M.A."/>
        </authorList>
    </citation>
    <scope>NUCLEOTIDE SEQUENCE [LARGE SCALE GENOMIC DNA]</scope>
    <source>
        <strain evidence="1 2">M.o.H.</strain>
    </source>
</reference>
<sequence length="523" mass="61040">MNESVLIARAEKFLDKIKRQRIQVEELRDFESFITVYHYLKENLDELYELRDTMEIKGYKAPYRSLIRSSRSSITELKAEEIHDVSRQTQYFRMKAAAKKNILDRVKSSIASHKIVIGHLEELATITCSACKKKFKRHEIEFVESGTCSCGAKDLILEKNDQGVYRLGTLKYLPLSGEYMVRMSDLSPMGREAFRSIVRVLKHEKRGIVKTVSLVVKVLEDGRWIRKRVNMDMDDEMNYEREIRKKYGRNARIEFLQFHRKKPAIINDKQVQTALSIAYVKFAKEIVDEIMDNVMDKFLKNRNNVEIYDNALKAASDVAGSITSDIEDEEDIKNEKLNEILKENNLMDDNDIINRQLERDLQTRNKIKRKLFVEVPRVFILWDIVRYYLTTSYDRRNKYSGPFPNLRPNLDTNQLKAFVDFDKQVVGILKEYTDEKIEYMEDMKEVIAKKFEIENKIKGLHVKSNPPAVGAAILNITGKLSIEVASDIFSVDPENVKAEKEKIETFGKPTSKRAQKFLEMIKK</sequence>
<dbReference type="OrthoDB" id="85577at2157"/>
<dbReference type="RefSeq" id="WP_069583706.1">
    <property type="nucleotide sequence ID" value="NZ_LMVM01000033.1"/>
</dbReference>